<accession>A0AAV2DLV8</accession>
<evidence type="ECO:0000256" key="1">
    <source>
        <dbReference type="ARBA" id="ARBA00009861"/>
    </source>
</evidence>
<keyword evidence="5" id="KW-1185">Reference proteome</keyword>
<keyword evidence="2" id="KW-0808">Transferase</keyword>
<proteinExistence type="inferred from homology"/>
<dbReference type="InterPro" id="IPR023213">
    <property type="entry name" value="CAT-like_dom_sf"/>
</dbReference>
<evidence type="ECO:0000256" key="3">
    <source>
        <dbReference type="ARBA" id="ARBA00023315"/>
    </source>
</evidence>
<dbReference type="PANTHER" id="PTHR31623:SF20">
    <property type="entry name" value="VINORINE SYNTHASE-LIKE"/>
    <property type="match status" value="1"/>
</dbReference>
<protein>
    <recommendedName>
        <fullName evidence="6">BAHD acyltransferase At5g47980-like</fullName>
    </recommendedName>
</protein>
<dbReference type="Pfam" id="PF02458">
    <property type="entry name" value="Transferase"/>
    <property type="match status" value="1"/>
</dbReference>
<name>A0AAV2DLV8_9ROSI</name>
<organism evidence="4 5">
    <name type="scientific">Linum trigynum</name>
    <dbReference type="NCBI Taxonomy" id="586398"/>
    <lineage>
        <taxon>Eukaryota</taxon>
        <taxon>Viridiplantae</taxon>
        <taxon>Streptophyta</taxon>
        <taxon>Embryophyta</taxon>
        <taxon>Tracheophyta</taxon>
        <taxon>Spermatophyta</taxon>
        <taxon>Magnoliopsida</taxon>
        <taxon>eudicotyledons</taxon>
        <taxon>Gunneridae</taxon>
        <taxon>Pentapetalae</taxon>
        <taxon>rosids</taxon>
        <taxon>fabids</taxon>
        <taxon>Malpighiales</taxon>
        <taxon>Linaceae</taxon>
        <taxon>Linum</taxon>
    </lineage>
</organism>
<dbReference type="GO" id="GO:0016746">
    <property type="term" value="F:acyltransferase activity"/>
    <property type="evidence" value="ECO:0007669"/>
    <property type="project" value="UniProtKB-KW"/>
</dbReference>
<sequence>MEFRIVSRELVKPSSPEIIQTKPPHRLCLFDQLTPLTFVPVVLFYANPDHSNSVLASSTDPFIRRLKRSLAETLDIYYPFSGRTNPDSLFVDSFNAGLPFTLAQAVDCRLSQFLKRKETEHLNLLLSRQPFQKEPTDVDSPVLELQVSVFPCGGIVLGWACSHKLIDASSIISFLATFCALFRGQRNGVVSPDFAQASQLLPPRDPFPENYIKLMETLWFTEENYMTRRVMFDSKSIAQLRAMAAGGGESIKKLSRVEALSCFIWKCSMAASKAVSSASKTSILVEAVNLRKLINPPLPDAAIGNLFWWAVAAANPYDESNTEMSELGNLVSEGIGLYRTDYVESLQGEDGFEAISGHFEQVEAMFEAEKPDIFGFTSWCGLGFTGQDFGWGKPVWVTPAGKVGRAFRNMTVLVDSTDGRGSIEAWVTLDEKRMAVLERDPNFLAFACPNPGISNL</sequence>
<comment type="similarity">
    <text evidence="1">Belongs to the plant acyltransferase family.</text>
</comment>
<evidence type="ECO:0008006" key="6">
    <source>
        <dbReference type="Google" id="ProtNLM"/>
    </source>
</evidence>
<dbReference type="AlphaFoldDB" id="A0AAV2DLV8"/>
<gene>
    <name evidence="4" type="ORF">LTRI10_LOCUS16083</name>
</gene>
<evidence type="ECO:0000256" key="2">
    <source>
        <dbReference type="ARBA" id="ARBA00022679"/>
    </source>
</evidence>
<dbReference type="PANTHER" id="PTHR31623">
    <property type="entry name" value="F21J9.9"/>
    <property type="match status" value="1"/>
</dbReference>
<reference evidence="4 5" key="1">
    <citation type="submission" date="2024-04" db="EMBL/GenBank/DDBJ databases">
        <authorList>
            <person name="Fracassetti M."/>
        </authorList>
    </citation>
    <scope>NUCLEOTIDE SEQUENCE [LARGE SCALE GENOMIC DNA]</scope>
</reference>
<dbReference type="EMBL" id="OZ034816">
    <property type="protein sequence ID" value="CAL1374203.1"/>
    <property type="molecule type" value="Genomic_DNA"/>
</dbReference>
<dbReference type="Proteomes" id="UP001497516">
    <property type="component" value="Chromosome 3"/>
</dbReference>
<dbReference type="Gene3D" id="3.30.559.10">
    <property type="entry name" value="Chloramphenicol acetyltransferase-like domain"/>
    <property type="match status" value="2"/>
</dbReference>
<evidence type="ECO:0000313" key="5">
    <source>
        <dbReference type="Proteomes" id="UP001497516"/>
    </source>
</evidence>
<keyword evidence="3" id="KW-0012">Acyltransferase</keyword>
<evidence type="ECO:0000313" key="4">
    <source>
        <dbReference type="EMBL" id="CAL1374203.1"/>
    </source>
</evidence>